<dbReference type="Pfam" id="PF00583">
    <property type="entry name" value="Acetyltransf_1"/>
    <property type="match status" value="1"/>
</dbReference>
<dbReference type="Gene3D" id="3.40.630.30">
    <property type="match status" value="1"/>
</dbReference>
<evidence type="ECO:0000259" key="1">
    <source>
        <dbReference type="PROSITE" id="PS51186"/>
    </source>
</evidence>
<accession>A0ABY8ECN4</accession>
<dbReference type="InterPro" id="IPR000182">
    <property type="entry name" value="GNAT_dom"/>
</dbReference>
<evidence type="ECO:0000313" key="2">
    <source>
        <dbReference type="EMBL" id="WFD09349.1"/>
    </source>
</evidence>
<dbReference type="Proteomes" id="UP001222800">
    <property type="component" value="Chromosome"/>
</dbReference>
<reference evidence="2 3" key="1">
    <citation type="submission" date="2023-03" db="EMBL/GenBank/DDBJ databases">
        <title>Complete genome sequence of Tepidibacter sp. SWIR-1, isolated from a deep-sea hydrothermal vent.</title>
        <authorList>
            <person name="Li X."/>
        </authorList>
    </citation>
    <scope>NUCLEOTIDE SEQUENCE [LARGE SCALE GENOMIC DNA]</scope>
    <source>
        <strain evidence="2 3">SWIR-1</strain>
    </source>
</reference>
<dbReference type="PROSITE" id="PS51186">
    <property type="entry name" value="GNAT"/>
    <property type="match status" value="1"/>
</dbReference>
<sequence>MKELILKEDYSKGNLKYVYNDLYSQFEKNELKDKEQFDMLFKGENYKLLLCYDESDLIGYIIVYIDFKTNLMWLDYLAVLEEYHSRGYGKKMIETLKEKYKNLDGCMLEVEKEDDKDINTYRRIKFYENLGCMRLNIDYMLPTKESGLSMHLYYLPFGKEIIKMTKALSIIKSVHNTIHSDITHVAEIFAKIEESLL</sequence>
<feature type="domain" description="N-acetyltransferase" evidence="1">
    <location>
        <begin position="5"/>
        <end position="155"/>
    </location>
</feature>
<dbReference type="CDD" id="cd04301">
    <property type="entry name" value="NAT_SF"/>
    <property type="match status" value="1"/>
</dbReference>
<proteinExistence type="predicted"/>
<keyword evidence="3" id="KW-1185">Reference proteome</keyword>
<dbReference type="EMBL" id="CP120733">
    <property type="protein sequence ID" value="WFD09349.1"/>
    <property type="molecule type" value="Genomic_DNA"/>
</dbReference>
<dbReference type="InterPro" id="IPR016181">
    <property type="entry name" value="Acyl_CoA_acyltransferase"/>
</dbReference>
<gene>
    <name evidence="2" type="ORF">P4S50_13245</name>
</gene>
<evidence type="ECO:0000313" key="3">
    <source>
        <dbReference type="Proteomes" id="UP001222800"/>
    </source>
</evidence>
<protein>
    <submittedName>
        <fullName evidence="2">GNAT family N-acetyltransferase</fullName>
    </submittedName>
</protein>
<organism evidence="2 3">
    <name type="scientific">Tepidibacter hydrothermalis</name>
    <dbReference type="NCBI Taxonomy" id="3036126"/>
    <lineage>
        <taxon>Bacteria</taxon>
        <taxon>Bacillati</taxon>
        <taxon>Bacillota</taxon>
        <taxon>Clostridia</taxon>
        <taxon>Peptostreptococcales</taxon>
        <taxon>Peptostreptococcaceae</taxon>
        <taxon>Tepidibacter</taxon>
    </lineage>
</organism>
<dbReference type="SUPFAM" id="SSF55729">
    <property type="entry name" value="Acyl-CoA N-acyltransferases (Nat)"/>
    <property type="match status" value="1"/>
</dbReference>
<name>A0ABY8ECN4_9FIRM</name>
<dbReference type="RefSeq" id="WP_277731274.1">
    <property type="nucleotide sequence ID" value="NZ_CP120733.1"/>
</dbReference>